<comment type="caution">
    <text evidence="1">The sequence shown here is derived from an EMBL/GenBank/DDBJ whole genome shotgun (WGS) entry which is preliminary data.</text>
</comment>
<protein>
    <submittedName>
        <fullName evidence="1">Uncharacterized protein</fullName>
    </submittedName>
</protein>
<name>A0ABP4VBU4_9ACTN</name>
<organism evidence="1 2">
    <name type="scientific">Streptomyces yatensis</name>
    <dbReference type="NCBI Taxonomy" id="155177"/>
    <lineage>
        <taxon>Bacteria</taxon>
        <taxon>Bacillati</taxon>
        <taxon>Actinomycetota</taxon>
        <taxon>Actinomycetes</taxon>
        <taxon>Kitasatosporales</taxon>
        <taxon>Streptomycetaceae</taxon>
        <taxon>Streptomyces</taxon>
        <taxon>Streptomyces violaceusniger group</taxon>
    </lineage>
</organism>
<proteinExistence type="predicted"/>
<evidence type="ECO:0000313" key="1">
    <source>
        <dbReference type="EMBL" id="GAA1720523.1"/>
    </source>
</evidence>
<reference evidence="2" key="1">
    <citation type="journal article" date="2019" name="Int. J. Syst. Evol. Microbiol.">
        <title>The Global Catalogue of Microorganisms (GCM) 10K type strain sequencing project: providing services to taxonomists for standard genome sequencing and annotation.</title>
        <authorList>
            <consortium name="The Broad Institute Genomics Platform"/>
            <consortium name="The Broad Institute Genome Sequencing Center for Infectious Disease"/>
            <person name="Wu L."/>
            <person name="Ma J."/>
        </authorList>
    </citation>
    <scope>NUCLEOTIDE SEQUENCE [LARGE SCALE GENOMIC DNA]</scope>
    <source>
        <strain evidence="2">JCM 13244</strain>
    </source>
</reference>
<evidence type="ECO:0000313" key="2">
    <source>
        <dbReference type="Proteomes" id="UP001499947"/>
    </source>
</evidence>
<sequence length="254" mass="28221">MGNAFRASVYTPQDLSSLRSVQTLWQVLVDPLISPSRFDSVERARSEFSPQSFGAACDLYSAEGVLFVRGRNAKFKAMFSYLSDRLAKWTFWWDLAAMKGDQGGRWLQWLYGLCIQLPPYYGFACSVDEYDAKHTVVETSGSGAMTQAVGVSAADFRRFLPGVYWLTIFGADLVNHFGAKLQSLPDAHSISISSDQTVVLLDSPVVPEAMGERLRVEADLRSLLGAKYFFDRTNVDVEYEPVPGLARALGETSR</sequence>
<keyword evidence="2" id="KW-1185">Reference proteome</keyword>
<gene>
    <name evidence="1" type="ORF">GCM10009680_72720</name>
</gene>
<dbReference type="RefSeq" id="WP_211121828.1">
    <property type="nucleotide sequence ID" value="NZ_BAAALR010000090.1"/>
</dbReference>
<dbReference type="Proteomes" id="UP001499947">
    <property type="component" value="Unassembled WGS sequence"/>
</dbReference>
<accession>A0ABP4VBU4</accession>
<dbReference type="EMBL" id="BAAALR010000090">
    <property type="protein sequence ID" value="GAA1720523.1"/>
    <property type="molecule type" value="Genomic_DNA"/>
</dbReference>